<keyword evidence="2" id="KW-1185">Reference proteome</keyword>
<dbReference type="VEuPathDB" id="VectorBase:HLOH_057316"/>
<gene>
    <name evidence="1" type="ORF">HPB48_012833</name>
</gene>
<proteinExistence type="predicted"/>
<accession>A0A9J6GLG1</accession>
<protein>
    <submittedName>
        <fullName evidence="1">Uncharacterized protein</fullName>
    </submittedName>
</protein>
<evidence type="ECO:0000313" key="1">
    <source>
        <dbReference type="EMBL" id="KAH9376122.1"/>
    </source>
</evidence>
<dbReference type="EMBL" id="JABSTR010000007">
    <property type="protein sequence ID" value="KAH9376122.1"/>
    <property type="molecule type" value="Genomic_DNA"/>
</dbReference>
<sequence>MTNSKGKELSSATITTENIDSAEDAAIALATTTITKSQAHTIVITDFQAACGNFQKGRISPVAPNILLKLKDQKGDYVLDIYVL</sequence>
<organism evidence="1 2">
    <name type="scientific">Haemaphysalis longicornis</name>
    <name type="common">Bush tick</name>
    <dbReference type="NCBI Taxonomy" id="44386"/>
    <lineage>
        <taxon>Eukaryota</taxon>
        <taxon>Metazoa</taxon>
        <taxon>Ecdysozoa</taxon>
        <taxon>Arthropoda</taxon>
        <taxon>Chelicerata</taxon>
        <taxon>Arachnida</taxon>
        <taxon>Acari</taxon>
        <taxon>Parasitiformes</taxon>
        <taxon>Ixodida</taxon>
        <taxon>Ixodoidea</taxon>
        <taxon>Ixodidae</taxon>
        <taxon>Haemaphysalinae</taxon>
        <taxon>Haemaphysalis</taxon>
    </lineage>
</organism>
<reference evidence="1 2" key="1">
    <citation type="journal article" date="2020" name="Cell">
        <title>Large-Scale Comparative Analyses of Tick Genomes Elucidate Their Genetic Diversity and Vector Capacities.</title>
        <authorList>
            <consortium name="Tick Genome and Microbiome Consortium (TIGMIC)"/>
            <person name="Jia N."/>
            <person name="Wang J."/>
            <person name="Shi W."/>
            <person name="Du L."/>
            <person name="Sun Y."/>
            <person name="Zhan W."/>
            <person name="Jiang J.F."/>
            <person name="Wang Q."/>
            <person name="Zhang B."/>
            <person name="Ji P."/>
            <person name="Bell-Sakyi L."/>
            <person name="Cui X.M."/>
            <person name="Yuan T.T."/>
            <person name="Jiang B.G."/>
            <person name="Yang W.F."/>
            <person name="Lam T.T."/>
            <person name="Chang Q.C."/>
            <person name="Ding S.J."/>
            <person name="Wang X.J."/>
            <person name="Zhu J.G."/>
            <person name="Ruan X.D."/>
            <person name="Zhao L."/>
            <person name="Wei J.T."/>
            <person name="Ye R.Z."/>
            <person name="Que T.C."/>
            <person name="Du C.H."/>
            <person name="Zhou Y.H."/>
            <person name="Cheng J.X."/>
            <person name="Dai P.F."/>
            <person name="Guo W.B."/>
            <person name="Han X.H."/>
            <person name="Huang E.J."/>
            <person name="Li L.F."/>
            <person name="Wei W."/>
            <person name="Gao Y.C."/>
            <person name="Liu J.Z."/>
            <person name="Shao H.Z."/>
            <person name="Wang X."/>
            <person name="Wang C.C."/>
            <person name="Yang T.C."/>
            <person name="Huo Q.B."/>
            <person name="Li W."/>
            <person name="Chen H.Y."/>
            <person name="Chen S.E."/>
            <person name="Zhou L.G."/>
            <person name="Ni X.B."/>
            <person name="Tian J.H."/>
            <person name="Sheng Y."/>
            <person name="Liu T."/>
            <person name="Pan Y.S."/>
            <person name="Xia L.Y."/>
            <person name="Li J."/>
            <person name="Zhao F."/>
            <person name="Cao W.C."/>
        </authorList>
    </citation>
    <scope>NUCLEOTIDE SEQUENCE [LARGE SCALE GENOMIC DNA]</scope>
    <source>
        <strain evidence="1">HaeL-2018</strain>
    </source>
</reference>
<name>A0A9J6GLG1_HAELO</name>
<dbReference type="AlphaFoldDB" id="A0A9J6GLG1"/>
<comment type="caution">
    <text evidence="1">The sequence shown here is derived from an EMBL/GenBank/DDBJ whole genome shotgun (WGS) entry which is preliminary data.</text>
</comment>
<evidence type="ECO:0000313" key="2">
    <source>
        <dbReference type="Proteomes" id="UP000821853"/>
    </source>
</evidence>
<dbReference type="Proteomes" id="UP000821853">
    <property type="component" value="Chromosome 5"/>
</dbReference>